<name>A0A1D3TDT5_PLAMA</name>
<protein>
    <submittedName>
        <fullName evidence="3">Cytoadherence linked asexual protein, putative</fullName>
    </submittedName>
</protein>
<feature type="region of interest" description="Disordered" evidence="1">
    <location>
        <begin position="1318"/>
        <end position="1389"/>
    </location>
</feature>
<dbReference type="GeneID" id="39871469"/>
<dbReference type="Pfam" id="PF03805">
    <property type="entry name" value="CLAG"/>
    <property type="match status" value="1"/>
</dbReference>
<evidence type="ECO:0000256" key="1">
    <source>
        <dbReference type="SAM" id="MobiDB-lite"/>
    </source>
</evidence>
<proteinExistence type="predicted"/>
<dbReference type="EMBL" id="LT594635">
    <property type="protein sequence ID" value="SCP03104.1"/>
    <property type="molecule type" value="Genomic_DNA"/>
</dbReference>
<feature type="compositionally biased region" description="Basic and acidic residues" evidence="1">
    <location>
        <begin position="1323"/>
        <end position="1377"/>
    </location>
</feature>
<evidence type="ECO:0000313" key="4">
    <source>
        <dbReference type="Proteomes" id="UP000219813"/>
    </source>
</evidence>
<dbReference type="GO" id="GO:0020035">
    <property type="term" value="P:adhesion of symbiont to microvasculature"/>
    <property type="evidence" value="ECO:0007669"/>
    <property type="project" value="InterPro"/>
</dbReference>
<gene>
    <name evidence="3" type="primary">PmUG01_14015700</name>
    <name evidence="3" type="ORF">PMUG01_14015700</name>
</gene>
<feature type="chain" id="PRO_5008921408" evidence="2">
    <location>
        <begin position="17"/>
        <end position="1389"/>
    </location>
</feature>
<dbReference type="Proteomes" id="UP000219813">
    <property type="component" value="Chromosome 14"/>
</dbReference>
<dbReference type="InterPro" id="IPR005553">
    <property type="entry name" value="CLAG"/>
</dbReference>
<dbReference type="VEuPathDB" id="PlasmoDB:PmUG01_14015700"/>
<feature type="signal peptide" evidence="2">
    <location>
        <begin position="1"/>
        <end position="16"/>
    </location>
</feature>
<evidence type="ECO:0000313" key="3">
    <source>
        <dbReference type="EMBL" id="SCP03104.1"/>
    </source>
</evidence>
<accession>A0A1D3TDT5</accession>
<keyword evidence="2" id="KW-0732">Signal</keyword>
<dbReference type="OrthoDB" id="369952at2759"/>
<dbReference type="KEGG" id="pmal:PMUG01_14015700"/>
<sequence>MFILLAVIFIWEKVTCYTNQDNIEQLKYMIANDDLYNNLLTTEKLIIEFFKHDELKLPILNPGVSEYLNMSNFTIIKHNVGIENETDYVIPNISASAQDLIKYEHITKQQLVKTYNAEEADLYKKKSLLVRSLKIVKFMLIPMDSYKETKDLKKSLMALNDILVEKDEKKEEENSQLYSKSYFQSILNYINDIKKIKPKKNVYSYSIIGDDLLKIQNSNDLFFTTNDNIDFMNKLDELSRHFGISLYNLVGSHLIALGHFVTLNLALRKYNNFFVLGDVKFFSWEKLLSFNISDRFKTLDSMCNVNSLYNIEKKRRRNYLSDNRRLAFDECNILEFLVHNFNRYHISLLINIYQDNFKPNLFLEHTHTKREFFKFICGDTTKCNIYNSGHFAIEGEDITNLNSKESDTDSLNPFSIYKNFLHFSRCYTRFTPEQILYIHFLNLTGILNNENKAYVSSLYLPGYFNAIELTFDEDSNLSDLMDNLLQCVEKCKSLATENIASKDENNKILEYEQSTFTKCNICKGALVYMNLKHENSSSMLQKFYMYTTKVVNINNISTLIRNMNVYEDYDNFLTNDLNWYTFLLLLRLTSFKDIADKNIGEAMYLSLEKEDDFNKTITTNYWYPSHLKKAYTLFVRSNLAVNLVEKLEKLLSSDAIEKMKKSIRFIVHVNSFLQLDFFHSLNEPPIGEQRSYPLALLLENQFLQWFHNSNLGYFFLNYDDNNTRKRMHEKVLSQKFMAPKYVSWILHLKKHINKAYASYFNQRHVKNIYKNHNIFNINNKIMLMKDSYELYENNYKDIIFFADIFNLRKYLTATPAAKKFTDRLLYFMHSIYGNALNFYKYGMIYGFTINKTYLKEFSEELFSIYKLNKDDFSDVSFLQSVYLLIRKIENSFHGHRINDKISLNNLFFFNVSNHYSKMSKEQRFEELNNSMASRFFSKTLFSIFQMMFSTKLSNYADELDRTYGKEEMLGLTVNEKAFFNFAYAYYGSIMDNITNSLLPPYAKKPITQLKYGKTFIFSNYFILCKQVFSLLNLNNLSLLCENQAIASSNYYSSKKMDQFVDKKFVSIVVGFAYLRVLDVQNKANELQNIYSKLTYFPGTPNPLLWLGIHMATNLYFDTGRFFPVSLTDKLNEQTDHITTESASIKPGTFGFSKIYPLELLNGLTCVFFVNTLFRYYAFYQNFSFFFIKPVRFMTRYHTAFESYVNNIIRTNFRKYTTDEILKFAQTTYLNIKKRGFLKEAIKARIKAKNVNYHPIIKNLDGSMPMLTPQEYERLTKADYTLYVDDGASFDEVDEDEKFLNDKDYICSNDLRGETNALSQSTKLQEEEKNKNDKKLKHKNEGMNETNKQHQEEADNEDNIKEKDEEGNKKEQNVKEGVVDEVLMITRKPD</sequence>
<evidence type="ECO:0000256" key="2">
    <source>
        <dbReference type="SAM" id="SignalP"/>
    </source>
</evidence>
<reference evidence="3 4" key="1">
    <citation type="submission" date="2016-06" db="EMBL/GenBank/DDBJ databases">
        <authorList>
            <consortium name="Pathogen Informatics"/>
        </authorList>
    </citation>
    <scope>NUCLEOTIDE SEQUENCE [LARGE SCALE GENOMIC DNA]</scope>
</reference>
<keyword evidence="4" id="KW-1185">Reference proteome</keyword>
<dbReference type="OMA" id="EAKNIKF"/>
<dbReference type="RefSeq" id="XP_028864064.1">
    <property type="nucleotide sequence ID" value="XM_029007702.1"/>
</dbReference>
<organism evidence="3 4">
    <name type="scientific">Plasmodium malariae</name>
    <dbReference type="NCBI Taxonomy" id="5858"/>
    <lineage>
        <taxon>Eukaryota</taxon>
        <taxon>Sar</taxon>
        <taxon>Alveolata</taxon>
        <taxon>Apicomplexa</taxon>
        <taxon>Aconoidasida</taxon>
        <taxon>Haemosporida</taxon>
        <taxon>Plasmodiidae</taxon>
        <taxon>Plasmodium</taxon>
        <taxon>Plasmodium (Plasmodium)</taxon>
    </lineage>
</organism>